<dbReference type="InterPro" id="IPR023292">
    <property type="entry name" value="NTP_PyroPHydrolase-like_dom_sf"/>
</dbReference>
<accession>A0A6C0JYG0</accession>
<proteinExistence type="predicted"/>
<organism evidence="1">
    <name type="scientific">viral metagenome</name>
    <dbReference type="NCBI Taxonomy" id="1070528"/>
    <lineage>
        <taxon>unclassified sequences</taxon>
        <taxon>metagenomes</taxon>
        <taxon>organismal metagenomes</taxon>
    </lineage>
</organism>
<dbReference type="Gene3D" id="1.10.3420.10">
    <property type="entry name" value="putative ntp pyrophosphohydrolase like domain"/>
    <property type="match status" value="1"/>
</dbReference>
<reference evidence="1" key="1">
    <citation type="journal article" date="2020" name="Nature">
        <title>Giant virus diversity and host interactions through global metagenomics.</title>
        <authorList>
            <person name="Schulz F."/>
            <person name="Roux S."/>
            <person name="Paez-Espino D."/>
            <person name="Jungbluth S."/>
            <person name="Walsh D.A."/>
            <person name="Denef V.J."/>
            <person name="McMahon K.D."/>
            <person name="Konstantinidis K.T."/>
            <person name="Eloe-Fadrosh E.A."/>
            <person name="Kyrpides N.C."/>
            <person name="Woyke T."/>
        </authorList>
    </citation>
    <scope>NUCLEOTIDE SEQUENCE</scope>
    <source>
        <strain evidence="1">GVMAG-S-1064190-84</strain>
    </source>
</reference>
<name>A0A6C0JYG0_9ZZZZ</name>
<dbReference type="Pfam" id="PF01503">
    <property type="entry name" value="PRA-PH"/>
    <property type="match status" value="1"/>
</dbReference>
<sequence length="142" mass="16007">MNVFEDQAKFMLAVDNTVGEFNPKQFKLYLKLIVEEFIELLDDSESGNRIDQLDDLIDLLVVTIGTIHSLGVNPEDAWKEVIRSNMSKVDPITGKVLKREDGKVIKPEAYSSPFLNNCVIGDELNQFDYSDVIAELKTKLGV</sequence>
<dbReference type="SUPFAM" id="SSF101386">
    <property type="entry name" value="all-alpha NTP pyrophosphatases"/>
    <property type="match status" value="1"/>
</dbReference>
<evidence type="ECO:0008006" key="2">
    <source>
        <dbReference type="Google" id="ProtNLM"/>
    </source>
</evidence>
<protein>
    <recommendedName>
        <fullName evidence="2">Phosphoribosyl-ATP diphosphatase</fullName>
    </recommendedName>
</protein>
<dbReference type="AlphaFoldDB" id="A0A6C0JYG0"/>
<dbReference type="EMBL" id="MN740699">
    <property type="protein sequence ID" value="QHU08918.1"/>
    <property type="molecule type" value="Genomic_DNA"/>
</dbReference>
<dbReference type="InterPro" id="IPR021130">
    <property type="entry name" value="PRib-ATP_PPHydrolase-like"/>
</dbReference>
<evidence type="ECO:0000313" key="1">
    <source>
        <dbReference type="EMBL" id="QHU08918.1"/>
    </source>
</evidence>